<evidence type="ECO:0000313" key="4">
    <source>
        <dbReference type="Proteomes" id="UP001558713"/>
    </source>
</evidence>
<dbReference type="PANTHER" id="PTHR24222">
    <property type="entry name" value="ABC TRANSPORTER B FAMILY"/>
    <property type="match status" value="1"/>
</dbReference>
<evidence type="ECO:0000256" key="1">
    <source>
        <dbReference type="SAM" id="MobiDB-lite"/>
    </source>
</evidence>
<accession>A0ABD1BNB5</accession>
<dbReference type="Pfam" id="PF00005">
    <property type="entry name" value="ABC_tran"/>
    <property type="match status" value="1"/>
</dbReference>
<dbReference type="EMBL" id="JBANAX010000201">
    <property type="protein sequence ID" value="KAL1218702.1"/>
    <property type="molecule type" value="Genomic_DNA"/>
</dbReference>
<dbReference type="SUPFAM" id="SSF52540">
    <property type="entry name" value="P-loop containing nucleoside triphosphate hydrolases"/>
    <property type="match status" value="1"/>
</dbReference>
<comment type="caution">
    <text evidence="3">The sequence shown here is derived from an EMBL/GenBank/DDBJ whole genome shotgun (WGS) entry which is preliminary data.</text>
</comment>
<protein>
    <submittedName>
        <fullName evidence="3">ABC transporter B family member 13</fullName>
    </submittedName>
</protein>
<dbReference type="AlphaFoldDB" id="A0ABD1BNB5"/>
<dbReference type="InterPro" id="IPR003439">
    <property type="entry name" value="ABC_transporter-like_ATP-bd"/>
</dbReference>
<dbReference type="InterPro" id="IPR039421">
    <property type="entry name" value="Type_1_exporter"/>
</dbReference>
<dbReference type="Gene3D" id="3.40.50.300">
    <property type="entry name" value="P-loop containing nucleotide triphosphate hydrolases"/>
    <property type="match status" value="1"/>
</dbReference>
<proteinExistence type="predicted"/>
<feature type="region of interest" description="Disordered" evidence="1">
    <location>
        <begin position="87"/>
        <end position="106"/>
    </location>
</feature>
<feature type="domain" description="ABC transporter" evidence="2">
    <location>
        <begin position="2"/>
        <end position="99"/>
    </location>
</feature>
<gene>
    <name evidence="3" type="ORF">V5N11_028844</name>
</gene>
<evidence type="ECO:0000259" key="2">
    <source>
        <dbReference type="Pfam" id="PF00005"/>
    </source>
</evidence>
<evidence type="ECO:0000313" key="3">
    <source>
        <dbReference type="EMBL" id="KAL1218702.1"/>
    </source>
</evidence>
<feature type="compositionally biased region" description="Basic and acidic residues" evidence="1">
    <location>
        <begin position="87"/>
        <end position="99"/>
    </location>
</feature>
<keyword evidence="4" id="KW-1185">Reference proteome</keyword>
<organism evidence="3 4">
    <name type="scientific">Cardamine amara subsp. amara</name>
    <dbReference type="NCBI Taxonomy" id="228776"/>
    <lineage>
        <taxon>Eukaryota</taxon>
        <taxon>Viridiplantae</taxon>
        <taxon>Streptophyta</taxon>
        <taxon>Embryophyta</taxon>
        <taxon>Tracheophyta</taxon>
        <taxon>Spermatophyta</taxon>
        <taxon>Magnoliopsida</taxon>
        <taxon>eudicotyledons</taxon>
        <taxon>Gunneridae</taxon>
        <taxon>Pentapetalae</taxon>
        <taxon>rosids</taxon>
        <taxon>malvids</taxon>
        <taxon>Brassicales</taxon>
        <taxon>Brassicaceae</taxon>
        <taxon>Cardamineae</taxon>
        <taxon>Cardamine</taxon>
    </lineage>
</organism>
<reference evidence="3 4" key="1">
    <citation type="submission" date="2024-04" db="EMBL/GenBank/DDBJ databases">
        <title>Genome assembly C_amara_ONT_v2.</title>
        <authorList>
            <person name="Yant L."/>
            <person name="Moore C."/>
            <person name="Slenker M."/>
        </authorList>
    </citation>
    <scope>NUCLEOTIDE SEQUENCE [LARGE SCALE GENOMIC DNA]</scope>
    <source>
        <tissue evidence="3">Leaf</tissue>
    </source>
</reference>
<dbReference type="Proteomes" id="UP001558713">
    <property type="component" value="Unassembled WGS sequence"/>
</dbReference>
<name>A0ABD1BNB5_CARAN</name>
<dbReference type="PANTHER" id="PTHR24222:SF76">
    <property type="entry name" value="MYCOBACTIN IMPORT ATP-BINDING_PERMEASE PROTEIN IRTB"/>
    <property type="match status" value="1"/>
</dbReference>
<dbReference type="InterPro" id="IPR027417">
    <property type="entry name" value="P-loop_NTPase"/>
</dbReference>
<sequence length="106" mass="11864">MRFYDPSNGNLCIDGQDIKILNLRSLRKKLALVQQEPALFSTSIHENIKYGNENASEAEIIEAAKAANAHEFIIKMEEAYKTHVGDKGVRLSGGRETKSRLSLGRF</sequence>